<dbReference type="InterPro" id="IPR018247">
    <property type="entry name" value="EF_Hand_1_Ca_BS"/>
</dbReference>
<feature type="domain" description="EF-hand" evidence="3">
    <location>
        <begin position="83"/>
        <end position="118"/>
    </location>
</feature>
<dbReference type="PROSITE" id="PS50222">
    <property type="entry name" value="EF_HAND_2"/>
    <property type="match status" value="3"/>
</dbReference>
<dbReference type="RefSeq" id="XP_031571977.1">
    <property type="nucleotide sequence ID" value="XM_031716117.1"/>
</dbReference>
<dbReference type="InterPro" id="IPR011992">
    <property type="entry name" value="EF-hand-dom_pair"/>
</dbReference>
<dbReference type="KEGG" id="aten:116306084"/>
<evidence type="ECO:0000313" key="4">
    <source>
        <dbReference type="Proteomes" id="UP000515163"/>
    </source>
</evidence>
<gene>
    <name evidence="5" type="primary">LOC116306084</name>
</gene>
<dbReference type="Gene3D" id="1.10.238.10">
    <property type="entry name" value="EF-hand"/>
    <property type="match status" value="2"/>
</dbReference>
<evidence type="ECO:0000313" key="5">
    <source>
        <dbReference type="RefSeq" id="XP_031571977.1"/>
    </source>
</evidence>
<dbReference type="FunFam" id="1.10.238.10:FF:000178">
    <property type="entry name" value="Calmodulin-2 A"/>
    <property type="match status" value="1"/>
</dbReference>
<dbReference type="SUPFAM" id="SSF47473">
    <property type="entry name" value="EF-hand"/>
    <property type="match status" value="1"/>
</dbReference>
<feature type="domain" description="EF-hand" evidence="3">
    <location>
        <begin position="8"/>
        <end position="43"/>
    </location>
</feature>
<proteinExistence type="predicted"/>
<accession>A0A6P8IXX1</accession>
<dbReference type="PROSITE" id="PS00018">
    <property type="entry name" value="EF_HAND_1"/>
    <property type="match status" value="1"/>
</dbReference>
<protein>
    <submittedName>
        <fullName evidence="5">Myosin-2 essential light chain-like</fullName>
    </submittedName>
</protein>
<dbReference type="GO" id="GO:0005509">
    <property type="term" value="F:calcium ion binding"/>
    <property type="evidence" value="ECO:0007669"/>
    <property type="project" value="InterPro"/>
</dbReference>
<organism evidence="4 5">
    <name type="scientific">Actinia tenebrosa</name>
    <name type="common">Australian red waratah sea anemone</name>
    <dbReference type="NCBI Taxonomy" id="6105"/>
    <lineage>
        <taxon>Eukaryota</taxon>
        <taxon>Metazoa</taxon>
        <taxon>Cnidaria</taxon>
        <taxon>Anthozoa</taxon>
        <taxon>Hexacorallia</taxon>
        <taxon>Actiniaria</taxon>
        <taxon>Actiniidae</taxon>
        <taxon>Actinia</taxon>
    </lineage>
</organism>
<keyword evidence="4" id="KW-1185">Reference proteome</keyword>
<evidence type="ECO:0000256" key="1">
    <source>
        <dbReference type="ARBA" id="ARBA00022737"/>
    </source>
</evidence>
<dbReference type="PANTHER" id="PTHR23048">
    <property type="entry name" value="MYOSIN LIGHT CHAIN 1, 3"/>
    <property type="match status" value="1"/>
</dbReference>
<reference evidence="5" key="1">
    <citation type="submission" date="2025-08" db="UniProtKB">
        <authorList>
            <consortium name="RefSeq"/>
        </authorList>
    </citation>
    <scope>IDENTIFICATION</scope>
    <source>
        <tissue evidence="5">Tentacle</tissue>
    </source>
</reference>
<sequence length="150" mass="16943">MDKPLTDKEIRDLRECFLLYDKVGDDHIDSSQLGDVLRGLGQNPTNAEIKKNIAELDPKGNKRISFEEFLPIFQSFRGKKNKFTSEDFVESLKMFDIDGSGMINEGELRHLLTSLGEKMTDEEVDVLIQGLEDKQGQIDCEQFIGSVLSG</sequence>
<dbReference type="AlphaFoldDB" id="A0A6P8IXX1"/>
<keyword evidence="2" id="KW-0106">Calcium</keyword>
<dbReference type="GeneID" id="116306084"/>
<dbReference type="InterPro" id="IPR002048">
    <property type="entry name" value="EF_hand_dom"/>
</dbReference>
<evidence type="ECO:0000256" key="2">
    <source>
        <dbReference type="ARBA" id="ARBA00022837"/>
    </source>
</evidence>
<dbReference type="GO" id="GO:0016460">
    <property type="term" value="C:myosin II complex"/>
    <property type="evidence" value="ECO:0007669"/>
    <property type="project" value="TreeGrafter"/>
</dbReference>
<feature type="domain" description="EF-hand" evidence="3">
    <location>
        <begin position="44"/>
        <end position="79"/>
    </location>
</feature>
<keyword evidence="1" id="KW-0677">Repeat</keyword>
<dbReference type="CDD" id="cd00051">
    <property type="entry name" value="EFh"/>
    <property type="match status" value="1"/>
</dbReference>
<dbReference type="Proteomes" id="UP000515163">
    <property type="component" value="Unplaced"/>
</dbReference>
<dbReference type="InParanoid" id="A0A6P8IXX1"/>
<name>A0A6P8IXX1_ACTTE</name>
<dbReference type="InterPro" id="IPR050230">
    <property type="entry name" value="CALM/Myosin/TropC-like"/>
</dbReference>
<dbReference type="PANTHER" id="PTHR23048:SF49">
    <property type="entry name" value="FI08416P-RELATED"/>
    <property type="match status" value="1"/>
</dbReference>
<evidence type="ECO:0000259" key="3">
    <source>
        <dbReference type="PROSITE" id="PS50222"/>
    </source>
</evidence>
<dbReference type="SMART" id="SM00054">
    <property type="entry name" value="EFh"/>
    <property type="match status" value="3"/>
</dbReference>
<dbReference type="Pfam" id="PF13499">
    <property type="entry name" value="EF-hand_7"/>
    <property type="match status" value="2"/>
</dbReference>
<dbReference type="OrthoDB" id="26525at2759"/>